<dbReference type="Pfam" id="PF07596">
    <property type="entry name" value="SBP_bac_10"/>
    <property type="match status" value="1"/>
</dbReference>
<dbReference type="AlphaFoldDB" id="F0SKV8"/>
<dbReference type="eggNOG" id="COG4968">
    <property type="taxonomic scope" value="Bacteria"/>
</dbReference>
<dbReference type="PANTHER" id="PTHR30093:SF2">
    <property type="entry name" value="TYPE II SECRETION SYSTEM PROTEIN H"/>
    <property type="match status" value="1"/>
</dbReference>
<dbReference type="NCBIfam" id="TIGR02532">
    <property type="entry name" value="IV_pilin_GFxxxE"/>
    <property type="match status" value="1"/>
</dbReference>
<dbReference type="KEGG" id="pbs:Plabr_2209"/>
<reference evidence="4" key="1">
    <citation type="submission" date="2011-02" db="EMBL/GenBank/DDBJ databases">
        <title>The complete genome of Planctomyces brasiliensis DSM 5305.</title>
        <authorList>
            <person name="Lucas S."/>
            <person name="Copeland A."/>
            <person name="Lapidus A."/>
            <person name="Bruce D."/>
            <person name="Goodwin L."/>
            <person name="Pitluck S."/>
            <person name="Kyrpides N."/>
            <person name="Mavromatis K."/>
            <person name="Pagani I."/>
            <person name="Ivanova N."/>
            <person name="Ovchinnikova G."/>
            <person name="Lu M."/>
            <person name="Detter J.C."/>
            <person name="Han C."/>
            <person name="Land M."/>
            <person name="Hauser L."/>
            <person name="Markowitz V."/>
            <person name="Cheng J.-F."/>
            <person name="Hugenholtz P."/>
            <person name="Woyke T."/>
            <person name="Wu D."/>
            <person name="Tindall B."/>
            <person name="Pomrenke H.G."/>
            <person name="Brambilla E."/>
            <person name="Klenk H.-P."/>
            <person name="Eisen J.A."/>
        </authorList>
    </citation>
    <scope>NUCLEOTIDE SEQUENCE [LARGE SCALE GENOMIC DNA]</scope>
    <source>
        <strain evidence="4">ATCC 49424 / DSM 5305 / JCM 21570 / NBRC 103401 / IFAM 1448</strain>
    </source>
</reference>
<dbReference type="EMBL" id="CP002546">
    <property type="protein sequence ID" value="ADY59811.1"/>
    <property type="molecule type" value="Genomic_DNA"/>
</dbReference>
<dbReference type="NCBIfam" id="TIGR04294">
    <property type="entry name" value="pre_pil_HX9DG"/>
    <property type="match status" value="1"/>
</dbReference>
<evidence type="ECO:0000313" key="4">
    <source>
        <dbReference type="Proteomes" id="UP000006860"/>
    </source>
</evidence>
<keyword evidence="1" id="KW-0472">Membrane</keyword>
<gene>
    <name evidence="3" type="ordered locus">Plabr_2209</name>
</gene>
<evidence type="ECO:0000259" key="2">
    <source>
        <dbReference type="Pfam" id="PF07596"/>
    </source>
</evidence>
<dbReference type="SUPFAM" id="SSF54523">
    <property type="entry name" value="Pili subunits"/>
    <property type="match status" value="1"/>
</dbReference>
<name>F0SKV8_RUBBR</name>
<dbReference type="OrthoDB" id="255848at2"/>
<dbReference type="PROSITE" id="PS00409">
    <property type="entry name" value="PROKAR_NTER_METHYL"/>
    <property type="match status" value="1"/>
</dbReference>
<sequence>MKSLSPRWSRQGFTLIELLVVIAIIAILVALLLPAVQQAREAARRSSCKNNLKQIGLGIHNYHDTFRVFPPGGILHINDIPGENGDSREGWGWGAQLLPFVEQSALYDNLGVNNRGLWQVMADANLRPLTQTVINTYRCPSDTGGDVMSCDNKYGGCPNGSAGRHFDGDGTPNNTFRVGSSNYIGMVGFWDISSPNDAGELGQNGNNGIFFNNSKIRMRDITDGTSNTLMVGERAEYQALGAWVGNRNPRGSGNQGADYVLGKCTIPLNSTTHGQRWEGFSSLHKGGVQFVMADGSVRFLSENIDYNILGATNTNDSNPHTLPSGNLGTYQKLGIRNDGQVVGEF</sequence>
<dbReference type="Gene3D" id="3.30.700.10">
    <property type="entry name" value="Glycoprotein, Type 4 Pilin"/>
    <property type="match status" value="1"/>
</dbReference>
<dbReference type="PANTHER" id="PTHR30093">
    <property type="entry name" value="GENERAL SECRETION PATHWAY PROTEIN G"/>
    <property type="match status" value="1"/>
</dbReference>
<organism evidence="3 4">
    <name type="scientific">Rubinisphaera brasiliensis (strain ATCC 49424 / DSM 5305 / JCM 21570 / IAM 15109 / NBRC 103401 / IFAM 1448)</name>
    <name type="common">Planctomyces brasiliensis</name>
    <dbReference type="NCBI Taxonomy" id="756272"/>
    <lineage>
        <taxon>Bacteria</taxon>
        <taxon>Pseudomonadati</taxon>
        <taxon>Planctomycetota</taxon>
        <taxon>Planctomycetia</taxon>
        <taxon>Planctomycetales</taxon>
        <taxon>Planctomycetaceae</taxon>
        <taxon>Rubinisphaera</taxon>
    </lineage>
</organism>
<evidence type="ECO:0000256" key="1">
    <source>
        <dbReference type="SAM" id="Phobius"/>
    </source>
</evidence>
<dbReference type="RefSeq" id="WP_013628535.1">
    <property type="nucleotide sequence ID" value="NC_015174.1"/>
</dbReference>
<evidence type="ECO:0000313" key="3">
    <source>
        <dbReference type="EMBL" id="ADY59811.1"/>
    </source>
</evidence>
<accession>F0SKV8</accession>
<proteinExistence type="predicted"/>
<dbReference type="HOGENOM" id="CLU_041661_0_0_0"/>
<feature type="domain" description="DUF1559" evidence="2">
    <location>
        <begin position="37"/>
        <end position="305"/>
    </location>
</feature>
<dbReference type="STRING" id="756272.Plabr_2209"/>
<keyword evidence="4" id="KW-1185">Reference proteome</keyword>
<dbReference type="InterPro" id="IPR011453">
    <property type="entry name" value="DUF1559"/>
</dbReference>
<dbReference type="InterPro" id="IPR045584">
    <property type="entry name" value="Pilin-like"/>
</dbReference>
<dbReference type="Proteomes" id="UP000006860">
    <property type="component" value="Chromosome"/>
</dbReference>
<dbReference type="Pfam" id="PF07963">
    <property type="entry name" value="N_methyl"/>
    <property type="match status" value="1"/>
</dbReference>
<protein>
    <recommendedName>
        <fullName evidence="2">DUF1559 domain-containing protein</fullName>
    </recommendedName>
</protein>
<keyword evidence="1" id="KW-0812">Transmembrane</keyword>
<dbReference type="InterPro" id="IPR027558">
    <property type="entry name" value="Pre_pil_HX9DG_C"/>
</dbReference>
<dbReference type="InterPro" id="IPR012902">
    <property type="entry name" value="N_methyl_site"/>
</dbReference>
<feature type="transmembrane region" description="Helical" evidence="1">
    <location>
        <begin position="12"/>
        <end position="36"/>
    </location>
</feature>
<keyword evidence="1" id="KW-1133">Transmembrane helix</keyword>